<keyword evidence="9" id="KW-0998">Cell outer membrane</keyword>
<evidence type="ECO:0000256" key="8">
    <source>
        <dbReference type="ARBA" id="ARBA00023136"/>
    </source>
</evidence>
<comment type="subcellular location">
    <subcellularLocation>
        <location evidence="1">Cell outer membrane</location>
        <topology evidence="1">Multi-pass membrane protein</topology>
    </subcellularLocation>
</comment>
<comment type="caution">
    <text evidence="11">The sequence shown here is derived from an EMBL/GenBank/DDBJ whole genome shotgun (WGS) entry which is preliminary data.</text>
</comment>
<evidence type="ECO:0000313" key="11">
    <source>
        <dbReference type="EMBL" id="KHT62313.1"/>
    </source>
</evidence>
<evidence type="ECO:0000256" key="1">
    <source>
        <dbReference type="ARBA" id="ARBA00004571"/>
    </source>
</evidence>
<feature type="chain" id="PRO_5002128043" evidence="10">
    <location>
        <begin position="23"/>
        <end position="442"/>
    </location>
</feature>
<dbReference type="InterPro" id="IPR050286">
    <property type="entry name" value="G_neg_Bact_CarbUptk_Porin"/>
</dbReference>
<dbReference type="GO" id="GO:0015288">
    <property type="term" value="F:porin activity"/>
    <property type="evidence" value="ECO:0007669"/>
    <property type="project" value="UniProtKB-KW"/>
</dbReference>
<dbReference type="PANTHER" id="PTHR38762">
    <property type="entry name" value="CRYPTIC OUTER MEMBRANE PORIN BGLH-RELATED"/>
    <property type="match status" value="1"/>
</dbReference>
<protein>
    <submittedName>
        <fullName evidence="11">Maltoporin</fullName>
    </submittedName>
</protein>
<keyword evidence="10" id="KW-0732">Signal</keyword>
<keyword evidence="7" id="KW-0626">Porin</keyword>
<name>A0A0B9G0S2_9GAMM</name>
<dbReference type="GO" id="GO:0006811">
    <property type="term" value="P:monoatomic ion transport"/>
    <property type="evidence" value="ECO:0007669"/>
    <property type="project" value="UniProtKB-KW"/>
</dbReference>
<dbReference type="GO" id="GO:0009279">
    <property type="term" value="C:cell outer membrane"/>
    <property type="evidence" value="ECO:0007669"/>
    <property type="project" value="UniProtKB-SubCell"/>
</dbReference>
<evidence type="ECO:0000256" key="5">
    <source>
        <dbReference type="ARBA" id="ARBA00022692"/>
    </source>
</evidence>
<dbReference type="AlphaFoldDB" id="A0A0B9G0S2"/>
<dbReference type="Proteomes" id="UP000031278">
    <property type="component" value="Unassembled WGS sequence"/>
</dbReference>
<keyword evidence="4" id="KW-1134">Transmembrane beta strand</keyword>
<evidence type="ECO:0000256" key="3">
    <source>
        <dbReference type="ARBA" id="ARBA00022448"/>
    </source>
</evidence>
<reference evidence="11 12" key="1">
    <citation type="submission" date="2014-12" db="EMBL/GenBank/DDBJ databases">
        <title>Genome sequencing of Photobacterium gaetbulicola AD005a.</title>
        <authorList>
            <person name="Adrian T.G.S."/>
            <person name="Chan K.G."/>
        </authorList>
    </citation>
    <scope>NUCLEOTIDE SEQUENCE [LARGE SCALE GENOMIC DNA]</scope>
    <source>
        <strain evidence="11 12">AD005a</strain>
    </source>
</reference>
<keyword evidence="5" id="KW-0812">Transmembrane</keyword>
<evidence type="ECO:0000256" key="2">
    <source>
        <dbReference type="ARBA" id="ARBA00007055"/>
    </source>
</evidence>
<evidence type="ECO:0000256" key="9">
    <source>
        <dbReference type="ARBA" id="ARBA00023237"/>
    </source>
</evidence>
<dbReference type="EMBL" id="JWLZ01000180">
    <property type="protein sequence ID" value="KHT62313.1"/>
    <property type="molecule type" value="Genomic_DNA"/>
</dbReference>
<evidence type="ECO:0000256" key="6">
    <source>
        <dbReference type="ARBA" id="ARBA00023065"/>
    </source>
</evidence>
<evidence type="ECO:0000256" key="4">
    <source>
        <dbReference type="ARBA" id="ARBA00022452"/>
    </source>
</evidence>
<accession>A0A0B9G0S2</accession>
<feature type="signal peptide" evidence="10">
    <location>
        <begin position="1"/>
        <end position="22"/>
    </location>
</feature>
<evidence type="ECO:0000313" key="12">
    <source>
        <dbReference type="Proteomes" id="UP000031278"/>
    </source>
</evidence>
<evidence type="ECO:0000256" key="7">
    <source>
        <dbReference type="ARBA" id="ARBA00023114"/>
    </source>
</evidence>
<evidence type="ECO:0000256" key="10">
    <source>
        <dbReference type="SAM" id="SignalP"/>
    </source>
</evidence>
<dbReference type="GO" id="GO:0046930">
    <property type="term" value="C:pore complex"/>
    <property type="evidence" value="ECO:0007669"/>
    <property type="project" value="UniProtKB-KW"/>
</dbReference>
<sequence length="442" mass="48380">MKHKLVPVAAALLTALASHNVAAESATDIITDGWTVNGYGSMNLRFDENFATFDGDMGKEDYRYANTATSESTNQVEFVIKKHTEFANGVYSDFVIRSEYGNGNTYAYSSEGSQKKNTDAQFEVKEAYVALGNLPYLPSDSEIWAGQRFLNRAAGILTGEFWKQSSGVGAGFEMNLDSGHKTGVAIVSVDPDAGKVEPNEVRQTATSLDLYYYGVEALGGSFDFDLKLMRASRTNPEVGSDDADRGIGGSITYNRDYYGFDGWSQTAIGYGTGLASNRGVNYGSWSAGGAFSEDSKSLFITSYGVANIGTNWQLGTEVTYWAPENVDWNIQGDASRARKDEVERLIFAARPTYKVNDNLRLEFTGSYAIEDTGDVATGWGRSDAKNTFYSLEAASVFTVNADYFGRPQIKPYVTWFGAENEDAAPNGETSQFVFGIHSEIWF</sequence>
<dbReference type="Pfam" id="PF02264">
    <property type="entry name" value="LamB"/>
    <property type="match status" value="1"/>
</dbReference>
<organism evidence="11 12">
    <name type="scientific">Photobacterium gaetbulicola</name>
    <dbReference type="NCBI Taxonomy" id="1295392"/>
    <lineage>
        <taxon>Bacteria</taxon>
        <taxon>Pseudomonadati</taxon>
        <taxon>Pseudomonadota</taxon>
        <taxon>Gammaproteobacteria</taxon>
        <taxon>Vibrionales</taxon>
        <taxon>Vibrionaceae</taxon>
        <taxon>Photobacterium</taxon>
    </lineage>
</organism>
<comment type="similarity">
    <text evidence="2">Belongs to the porin LamB (TC 1.B.3) family.</text>
</comment>
<dbReference type="GO" id="GO:0015144">
    <property type="term" value="F:carbohydrate transmembrane transporter activity"/>
    <property type="evidence" value="ECO:0007669"/>
    <property type="project" value="TreeGrafter"/>
</dbReference>
<keyword evidence="6" id="KW-0406">Ion transport</keyword>
<keyword evidence="8" id="KW-0472">Membrane</keyword>
<dbReference type="RefSeq" id="WP_039465658.1">
    <property type="nucleotide sequence ID" value="NZ_JWLZ01000180.1"/>
</dbReference>
<dbReference type="InterPro" id="IPR036998">
    <property type="entry name" value="Porin_LamB_sf"/>
</dbReference>
<dbReference type="Gene3D" id="2.40.170.10">
    <property type="entry name" value="Porin, LamB type"/>
    <property type="match status" value="1"/>
</dbReference>
<keyword evidence="3" id="KW-0813">Transport</keyword>
<dbReference type="SUPFAM" id="SSF56935">
    <property type="entry name" value="Porins"/>
    <property type="match status" value="1"/>
</dbReference>
<gene>
    <name evidence="11" type="ORF">RJ45_18220</name>
</gene>
<proteinExistence type="inferred from homology"/>
<dbReference type="InterPro" id="IPR003192">
    <property type="entry name" value="Porin_LamB"/>
</dbReference>
<dbReference type="GO" id="GO:0015774">
    <property type="term" value="P:polysaccharide transport"/>
    <property type="evidence" value="ECO:0007669"/>
    <property type="project" value="TreeGrafter"/>
</dbReference>
<dbReference type="PANTHER" id="PTHR38762:SF1">
    <property type="entry name" value="CRYPTIC OUTER MEMBRANE PORIN BGLH-RELATED"/>
    <property type="match status" value="1"/>
</dbReference>